<feature type="chain" id="PRO_5017564946" description="PEBP-like protein" evidence="1">
    <location>
        <begin position="19"/>
        <end position="243"/>
    </location>
</feature>
<dbReference type="Proteomes" id="UP000256328">
    <property type="component" value="Unassembled WGS sequence"/>
</dbReference>
<evidence type="ECO:0008006" key="4">
    <source>
        <dbReference type="Google" id="ProtNLM"/>
    </source>
</evidence>
<dbReference type="CDD" id="cd00866">
    <property type="entry name" value="PEBP_euk"/>
    <property type="match status" value="1"/>
</dbReference>
<proteinExistence type="predicted"/>
<dbReference type="Gene3D" id="3.90.280.10">
    <property type="entry name" value="PEBP-like"/>
    <property type="match status" value="1"/>
</dbReference>
<gene>
    <name evidence="2" type="ORF">BP5796_07840</name>
</gene>
<dbReference type="GO" id="GO:0030414">
    <property type="term" value="F:peptidase inhibitor activity"/>
    <property type="evidence" value="ECO:0007669"/>
    <property type="project" value="TreeGrafter"/>
</dbReference>
<feature type="signal peptide" evidence="1">
    <location>
        <begin position="1"/>
        <end position="18"/>
    </location>
</feature>
<keyword evidence="1" id="KW-0732">Signal</keyword>
<name>A0A3D8RCY1_9HELO</name>
<dbReference type="InterPro" id="IPR036610">
    <property type="entry name" value="PEBP-like_sf"/>
</dbReference>
<dbReference type="OrthoDB" id="2506647at2759"/>
<sequence length="243" mass="24682">MYLQKLLPVVAILPSVWATTPDGFTPAAPVDLGVSFSDFGVTVTPGLLLPRAQTISAPTITPPTGASSSSTYIVFIIDLDVPQNNTRVTIVHWIQPDMVIGSAGTLVVAANASGSGTPYEQPNPPVGDIPHRYTEVLFTQPAGFSFPAAFASINPPATPRQRFGFSLPDFVSAAGLSAPLAGNYFRVQNLTGVASGTGAGSPTATSSSVPTFTGAAVLGREVGTGTLVGALAGVGVALLGAFL</sequence>
<evidence type="ECO:0000313" key="2">
    <source>
        <dbReference type="EMBL" id="RDW71806.1"/>
    </source>
</evidence>
<evidence type="ECO:0000313" key="3">
    <source>
        <dbReference type="Proteomes" id="UP000256328"/>
    </source>
</evidence>
<dbReference type="InterPro" id="IPR008914">
    <property type="entry name" value="PEBP"/>
</dbReference>
<evidence type="ECO:0000256" key="1">
    <source>
        <dbReference type="SAM" id="SignalP"/>
    </source>
</evidence>
<accession>A0A3D8RCY1</accession>
<dbReference type="EMBL" id="PDLN01000011">
    <property type="protein sequence ID" value="RDW71806.1"/>
    <property type="molecule type" value="Genomic_DNA"/>
</dbReference>
<dbReference type="Pfam" id="PF01161">
    <property type="entry name" value="PBP"/>
    <property type="match status" value="1"/>
</dbReference>
<dbReference type="GO" id="GO:0046578">
    <property type="term" value="P:regulation of Ras protein signal transduction"/>
    <property type="evidence" value="ECO:0007669"/>
    <property type="project" value="TreeGrafter"/>
</dbReference>
<dbReference type="InterPro" id="IPR035810">
    <property type="entry name" value="PEBP_euk"/>
</dbReference>
<keyword evidence="3" id="KW-1185">Reference proteome</keyword>
<dbReference type="GO" id="GO:0030162">
    <property type="term" value="P:regulation of proteolysis"/>
    <property type="evidence" value="ECO:0007669"/>
    <property type="project" value="TreeGrafter"/>
</dbReference>
<dbReference type="SUPFAM" id="SSF49777">
    <property type="entry name" value="PEBP-like"/>
    <property type="match status" value="1"/>
</dbReference>
<dbReference type="GO" id="GO:0005543">
    <property type="term" value="F:phospholipid binding"/>
    <property type="evidence" value="ECO:0007669"/>
    <property type="project" value="TreeGrafter"/>
</dbReference>
<reference evidence="2 3" key="1">
    <citation type="journal article" date="2018" name="IMA Fungus">
        <title>IMA Genome-F 9: Draft genome sequence of Annulohypoxylon stygium, Aspergillus mulundensis, Berkeleyomyces basicola (syn. Thielaviopsis basicola), Ceratocystis smalleyi, two Cercospora beticola strains, Coleophoma cylindrospora, Fusarium fracticaudum, Phialophora cf. hyalina, and Morchella septimelata.</title>
        <authorList>
            <person name="Wingfield B.D."/>
            <person name="Bills G.F."/>
            <person name="Dong Y."/>
            <person name="Huang W."/>
            <person name="Nel W.J."/>
            <person name="Swalarsk-Parry B.S."/>
            <person name="Vaghefi N."/>
            <person name="Wilken P.M."/>
            <person name="An Z."/>
            <person name="de Beer Z.W."/>
            <person name="De Vos L."/>
            <person name="Chen L."/>
            <person name="Duong T.A."/>
            <person name="Gao Y."/>
            <person name="Hammerbacher A."/>
            <person name="Kikkert J.R."/>
            <person name="Li Y."/>
            <person name="Li H."/>
            <person name="Li K."/>
            <person name="Li Q."/>
            <person name="Liu X."/>
            <person name="Ma X."/>
            <person name="Naidoo K."/>
            <person name="Pethybridge S.J."/>
            <person name="Sun J."/>
            <person name="Steenkamp E.T."/>
            <person name="van der Nest M.A."/>
            <person name="van Wyk S."/>
            <person name="Wingfield M.J."/>
            <person name="Xiong C."/>
            <person name="Yue Q."/>
            <person name="Zhang X."/>
        </authorList>
    </citation>
    <scope>NUCLEOTIDE SEQUENCE [LARGE SCALE GENOMIC DNA]</scope>
    <source>
        <strain evidence="2 3">BP5796</strain>
    </source>
</reference>
<comment type="caution">
    <text evidence="2">The sequence shown here is derived from an EMBL/GenBank/DDBJ whole genome shotgun (WGS) entry which is preliminary data.</text>
</comment>
<protein>
    <recommendedName>
        <fullName evidence="4">PEBP-like protein</fullName>
    </recommendedName>
</protein>
<dbReference type="PANTHER" id="PTHR11362:SF141">
    <property type="entry name" value="PHOSPHATIDYLETHANOLAMINE-BINDING PROTEIN"/>
    <property type="match status" value="1"/>
</dbReference>
<dbReference type="AlphaFoldDB" id="A0A3D8RCY1"/>
<organism evidence="2 3">
    <name type="scientific">Coleophoma crateriformis</name>
    <dbReference type="NCBI Taxonomy" id="565419"/>
    <lineage>
        <taxon>Eukaryota</taxon>
        <taxon>Fungi</taxon>
        <taxon>Dikarya</taxon>
        <taxon>Ascomycota</taxon>
        <taxon>Pezizomycotina</taxon>
        <taxon>Leotiomycetes</taxon>
        <taxon>Helotiales</taxon>
        <taxon>Dermateaceae</taxon>
        <taxon>Coleophoma</taxon>
    </lineage>
</organism>
<dbReference type="PANTHER" id="PTHR11362">
    <property type="entry name" value="PHOSPHATIDYLETHANOLAMINE-BINDING PROTEIN"/>
    <property type="match status" value="1"/>
</dbReference>